<dbReference type="AlphaFoldDB" id="A0A918YKN4"/>
<proteinExistence type="predicted"/>
<feature type="compositionally biased region" description="Low complexity" evidence="1">
    <location>
        <begin position="1"/>
        <end position="11"/>
    </location>
</feature>
<name>A0A918YKN4_9ACTN</name>
<evidence type="ECO:0000256" key="1">
    <source>
        <dbReference type="SAM" id="MobiDB-lite"/>
    </source>
</evidence>
<dbReference type="Proteomes" id="UP000655443">
    <property type="component" value="Unassembled WGS sequence"/>
</dbReference>
<dbReference type="SUPFAM" id="SSF53335">
    <property type="entry name" value="S-adenosyl-L-methionine-dependent methyltransferases"/>
    <property type="match status" value="1"/>
</dbReference>
<evidence type="ECO:0000313" key="2">
    <source>
        <dbReference type="EMBL" id="GHE06201.1"/>
    </source>
</evidence>
<comment type="caution">
    <text evidence="2">The sequence shown here is derived from an EMBL/GenBank/DDBJ whole genome shotgun (WGS) entry which is preliminary data.</text>
</comment>
<evidence type="ECO:0000313" key="3">
    <source>
        <dbReference type="Proteomes" id="UP000655443"/>
    </source>
</evidence>
<feature type="region of interest" description="Disordered" evidence="1">
    <location>
        <begin position="1"/>
        <end position="20"/>
    </location>
</feature>
<dbReference type="InterPro" id="IPR006764">
    <property type="entry name" value="SAM_dep_MeTrfase_SAV2177_type"/>
</dbReference>
<keyword evidence="3" id="KW-1185">Reference proteome</keyword>
<dbReference type="Pfam" id="PF04672">
    <property type="entry name" value="Methyltransf_19"/>
    <property type="match status" value="1"/>
</dbReference>
<dbReference type="Gene3D" id="3.40.50.150">
    <property type="entry name" value="Vaccinia Virus protein VP39"/>
    <property type="match status" value="1"/>
</dbReference>
<organism evidence="2 3">
    <name type="scientific">Streptomyces alanosinicus</name>
    <dbReference type="NCBI Taxonomy" id="68171"/>
    <lineage>
        <taxon>Bacteria</taxon>
        <taxon>Bacillati</taxon>
        <taxon>Actinomycetota</taxon>
        <taxon>Actinomycetes</taxon>
        <taxon>Kitasatosporales</taxon>
        <taxon>Streptomycetaceae</taxon>
        <taxon>Streptomyces</taxon>
    </lineage>
</organism>
<reference evidence="2" key="2">
    <citation type="submission" date="2020-09" db="EMBL/GenBank/DDBJ databases">
        <authorList>
            <person name="Sun Q."/>
            <person name="Ohkuma M."/>
        </authorList>
    </citation>
    <scope>NUCLEOTIDE SEQUENCE</scope>
    <source>
        <strain evidence="2">JCM 4714</strain>
    </source>
</reference>
<dbReference type="InterPro" id="IPR029063">
    <property type="entry name" value="SAM-dependent_MTases_sf"/>
</dbReference>
<sequence length="271" mass="29887">MTDTGSSTDSGFSPERIDTGKPHSARMYDWFLDGKDHYAVDAEAAGRVLELFPGVKDSAWANREFMHRAARFVARRGVDQFLDVGTGIPTEPNLHQIVQAVTPGARVVYADNDPIVLRHAEALLHGTPEGRTTYLHADVREPERIVEYAREHLDLSRPVGLSLIALLPFVTDEHDPYGVVRALLDPLPSGSHLTLSHGSGEFDPALRERIEAVYRAGGTPVQARSLADVTRFFDGLELCDPGVVPATSWHPEPGMRVRREQPVYVGVARKP</sequence>
<gene>
    <name evidence="2" type="ORF">GCM10010339_45380</name>
</gene>
<evidence type="ECO:0008006" key="4">
    <source>
        <dbReference type="Google" id="ProtNLM"/>
    </source>
</evidence>
<protein>
    <recommendedName>
        <fullName evidence="4">SAM-dependent methyltransferase</fullName>
    </recommendedName>
</protein>
<reference evidence="2" key="1">
    <citation type="journal article" date="2014" name="Int. J. Syst. Evol. Microbiol.">
        <title>Complete genome sequence of Corynebacterium casei LMG S-19264T (=DSM 44701T), isolated from a smear-ripened cheese.</title>
        <authorList>
            <consortium name="US DOE Joint Genome Institute (JGI-PGF)"/>
            <person name="Walter F."/>
            <person name="Albersmeier A."/>
            <person name="Kalinowski J."/>
            <person name="Ruckert C."/>
        </authorList>
    </citation>
    <scope>NUCLEOTIDE SEQUENCE</scope>
    <source>
        <strain evidence="2">JCM 4714</strain>
    </source>
</reference>
<dbReference type="PIRSF" id="PIRSF017393">
    <property type="entry name" value="MTase_SAV2177"/>
    <property type="match status" value="1"/>
</dbReference>
<dbReference type="EMBL" id="BMVG01000010">
    <property type="protein sequence ID" value="GHE06201.1"/>
    <property type="molecule type" value="Genomic_DNA"/>
</dbReference>
<accession>A0A918YKN4</accession>